<protein>
    <submittedName>
        <fullName evidence="1">Uncharacterized protein</fullName>
    </submittedName>
</protein>
<dbReference type="Proteomes" id="UP000078446">
    <property type="component" value="Unassembled WGS sequence"/>
</dbReference>
<proteinExistence type="predicted"/>
<name>A0A7Z0UWH8_MORCA</name>
<accession>A0A7Z0UWH8</accession>
<gene>
    <name evidence="1" type="ORF">AO382_2249</name>
</gene>
<dbReference type="AlphaFoldDB" id="A0A7Z0UWH8"/>
<comment type="caution">
    <text evidence="1">The sequence shown here is derived from an EMBL/GenBank/DDBJ whole genome shotgun (WGS) entry which is preliminary data.</text>
</comment>
<reference evidence="1 2" key="1">
    <citation type="journal article" date="2016" name="Genome Biol. Evol.">
        <title>Comparative Genomic Analyses of the Moraxella catarrhalis Serosensitive and Seroresistant Lineages Demonstrate Their Independent Evolution.</title>
        <authorList>
            <person name="Earl J.P."/>
            <person name="de Vries S.P."/>
            <person name="Ahmed A."/>
            <person name="Powell E."/>
            <person name="Schultz M.P."/>
            <person name="Hermans P.W."/>
            <person name="Hill D.J."/>
            <person name="Zhou Z."/>
            <person name="Constantinidou C.I."/>
            <person name="Hu F.Z."/>
            <person name="Bootsma H.J."/>
            <person name="Ehrlich G.D."/>
        </authorList>
    </citation>
    <scope>NUCLEOTIDE SEQUENCE [LARGE SCALE GENOMIC DNA]</scope>
    <source>
        <strain evidence="1 2">Z7574</strain>
    </source>
</reference>
<dbReference type="EMBL" id="LXHE01000025">
    <property type="protein sequence ID" value="OAU98982.1"/>
    <property type="molecule type" value="Genomic_DNA"/>
</dbReference>
<evidence type="ECO:0000313" key="1">
    <source>
        <dbReference type="EMBL" id="OAU98982.1"/>
    </source>
</evidence>
<evidence type="ECO:0000313" key="2">
    <source>
        <dbReference type="Proteomes" id="UP000078446"/>
    </source>
</evidence>
<sequence length="37" mass="4394">MTNANKMQKNICVFLKHPNQQEQIKKTKSKQAIRHTQ</sequence>
<organism evidence="1 2">
    <name type="scientific">Moraxella catarrhalis</name>
    <name type="common">Branhamella catarrhalis</name>
    <dbReference type="NCBI Taxonomy" id="480"/>
    <lineage>
        <taxon>Bacteria</taxon>
        <taxon>Pseudomonadati</taxon>
        <taxon>Pseudomonadota</taxon>
        <taxon>Gammaproteobacteria</taxon>
        <taxon>Moraxellales</taxon>
        <taxon>Moraxellaceae</taxon>
        <taxon>Moraxella</taxon>
    </lineage>
</organism>